<dbReference type="Proteomes" id="UP000534186">
    <property type="component" value="Unassembled WGS sequence"/>
</dbReference>
<comment type="function">
    <text evidence="11 12">Catalyzes the reversible conversion of 2-phosphoglycerate (2-PG) into phosphoenolpyruvate (PEP). It is essential for the degradation of carbohydrates via glycolysis.</text>
</comment>
<dbReference type="UniPathway" id="UPA00109">
    <property type="reaction ID" value="UER00187"/>
</dbReference>
<dbReference type="InterPro" id="IPR029017">
    <property type="entry name" value="Enolase-like_N"/>
</dbReference>
<dbReference type="FunFam" id="3.30.390.10:FF:000001">
    <property type="entry name" value="Enolase"/>
    <property type="match status" value="1"/>
</dbReference>
<dbReference type="SMART" id="SM01193">
    <property type="entry name" value="Enolase_N"/>
    <property type="match status" value="1"/>
</dbReference>
<dbReference type="InterPro" id="IPR000941">
    <property type="entry name" value="Enolase"/>
</dbReference>
<keyword evidence="10 12" id="KW-0456">Lyase</keyword>
<dbReference type="SFLD" id="SFLDS00001">
    <property type="entry name" value="Enolase"/>
    <property type="match status" value="1"/>
</dbReference>
<accession>A0A7Y9NNX6</accession>
<dbReference type="EC" id="4.2.1.11" evidence="3 12"/>
<comment type="cofactor">
    <cofactor evidence="12">
        <name>Mg(2+)</name>
        <dbReference type="ChEBI" id="CHEBI:18420"/>
    </cofactor>
    <text evidence="12">Binds a second Mg(2+) ion via substrate during catalysis.</text>
</comment>
<feature type="binding site" evidence="12">
    <location>
        <position position="294"/>
    </location>
    <ligand>
        <name>Mg(2+)</name>
        <dbReference type="ChEBI" id="CHEBI:18420"/>
    </ligand>
</feature>
<protein>
    <recommendedName>
        <fullName evidence="4 12">Enolase</fullName>
        <ecNumber evidence="3 12">4.2.1.11</ecNumber>
    </recommendedName>
    <alternativeName>
        <fullName evidence="12">2-phospho-D-glycerate hydro-lyase</fullName>
    </alternativeName>
    <alternativeName>
        <fullName evidence="12">2-phosphoglycerate dehydratase</fullName>
    </alternativeName>
</protein>
<dbReference type="Gene3D" id="3.30.390.10">
    <property type="entry name" value="Enolase-like, N-terminal domain"/>
    <property type="match status" value="1"/>
</dbReference>
<feature type="binding site" evidence="12">
    <location>
        <position position="367"/>
    </location>
    <ligand>
        <name>Mg(2+)</name>
        <dbReference type="ChEBI" id="CHEBI:18420"/>
    </ligand>
</feature>
<evidence type="ECO:0000256" key="4">
    <source>
        <dbReference type="ARBA" id="ARBA00017068"/>
    </source>
</evidence>
<evidence type="ECO:0000256" key="12">
    <source>
        <dbReference type="HAMAP-Rule" id="MF_00318"/>
    </source>
</evidence>
<dbReference type="SMART" id="SM01192">
    <property type="entry name" value="Enolase_C"/>
    <property type="match status" value="1"/>
</dbReference>
<evidence type="ECO:0000256" key="8">
    <source>
        <dbReference type="ARBA" id="ARBA00022842"/>
    </source>
</evidence>
<feature type="domain" description="Enolase N-terminal" evidence="14">
    <location>
        <begin position="56"/>
        <end position="186"/>
    </location>
</feature>
<gene>
    <name evidence="12" type="primary">eno</name>
    <name evidence="15" type="ORF">HDF12_002682</name>
</gene>
<evidence type="ECO:0000256" key="1">
    <source>
        <dbReference type="ARBA" id="ARBA00005031"/>
    </source>
</evidence>
<evidence type="ECO:0000313" key="16">
    <source>
        <dbReference type="Proteomes" id="UP000534186"/>
    </source>
</evidence>
<feature type="binding site" evidence="12">
    <location>
        <position position="392"/>
    </location>
    <ligand>
        <name>(2R)-2-phosphoglycerate</name>
        <dbReference type="ChEBI" id="CHEBI:58289"/>
    </ligand>
</feature>
<dbReference type="GO" id="GO:0009986">
    <property type="term" value="C:cell surface"/>
    <property type="evidence" value="ECO:0007669"/>
    <property type="project" value="UniProtKB-SubCell"/>
</dbReference>
<evidence type="ECO:0000313" key="15">
    <source>
        <dbReference type="EMBL" id="NYF52283.1"/>
    </source>
</evidence>
<evidence type="ECO:0000256" key="2">
    <source>
        <dbReference type="ARBA" id="ARBA00009604"/>
    </source>
</evidence>
<dbReference type="PROSITE" id="PS00164">
    <property type="entry name" value="ENOLASE"/>
    <property type="match status" value="1"/>
</dbReference>
<keyword evidence="6 12" id="KW-0964">Secreted</keyword>
<feature type="binding site" evidence="12">
    <location>
        <position position="340"/>
    </location>
    <ligand>
        <name>Mg(2+)</name>
        <dbReference type="ChEBI" id="CHEBI:18420"/>
    </ligand>
</feature>
<dbReference type="GO" id="GO:0006096">
    <property type="term" value="P:glycolytic process"/>
    <property type="evidence" value="ECO:0007669"/>
    <property type="project" value="UniProtKB-UniRule"/>
</dbReference>
<feature type="active site" description="Proton acceptor" evidence="12">
    <location>
        <position position="392"/>
    </location>
</feature>
<dbReference type="HAMAP" id="MF_00318">
    <property type="entry name" value="Enolase"/>
    <property type="match status" value="1"/>
</dbReference>
<dbReference type="Pfam" id="PF03952">
    <property type="entry name" value="Enolase_N"/>
    <property type="match status" value="1"/>
</dbReference>
<feature type="active site" description="Proton donor" evidence="12">
    <location>
        <position position="257"/>
    </location>
</feature>
<dbReference type="CDD" id="cd03313">
    <property type="entry name" value="enolase"/>
    <property type="match status" value="1"/>
</dbReference>
<keyword evidence="7 12" id="KW-0479">Metal-binding</keyword>
<dbReference type="NCBIfam" id="TIGR01060">
    <property type="entry name" value="eno"/>
    <property type="match status" value="1"/>
</dbReference>
<keyword evidence="9 12" id="KW-0324">Glycolysis</keyword>
<dbReference type="AlphaFoldDB" id="A0A7Y9NNX6"/>
<dbReference type="PANTHER" id="PTHR11902:SF1">
    <property type="entry name" value="ENOLASE"/>
    <property type="match status" value="1"/>
</dbReference>
<comment type="caution">
    <text evidence="15">The sequence shown here is derived from an EMBL/GenBank/DDBJ whole genome shotgun (WGS) entry which is preliminary data.</text>
</comment>
<dbReference type="PANTHER" id="PTHR11902">
    <property type="entry name" value="ENOLASE"/>
    <property type="match status" value="1"/>
</dbReference>
<evidence type="ECO:0000256" key="11">
    <source>
        <dbReference type="ARBA" id="ARBA00045763"/>
    </source>
</evidence>
<evidence type="ECO:0000259" key="13">
    <source>
        <dbReference type="SMART" id="SM01192"/>
    </source>
</evidence>
<dbReference type="InterPro" id="IPR020809">
    <property type="entry name" value="Enolase_CS"/>
</dbReference>
<evidence type="ECO:0000256" key="9">
    <source>
        <dbReference type="ARBA" id="ARBA00023152"/>
    </source>
</evidence>
<evidence type="ECO:0000256" key="5">
    <source>
        <dbReference type="ARBA" id="ARBA00022490"/>
    </source>
</evidence>
<feature type="binding site" evidence="12">
    <location>
        <position position="443"/>
    </location>
    <ligand>
        <name>(2R)-2-phosphoglycerate</name>
        <dbReference type="ChEBI" id="CHEBI:58289"/>
    </ligand>
</feature>
<comment type="similarity">
    <text evidence="2 12">Belongs to the enolase family.</text>
</comment>
<dbReference type="SUPFAM" id="SSF54826">
    <property type="entry name" value="Enolase N-terminal domain-like"/>
    <property type="match status" value="1"/>
</dbReference>
<dbReference type="GO" id="GO:0004634">
    <property type="term" value="F:phosphopyruvate hydratase activity"/>
    <property type="evidence" value="ECO:0007669"/>
    <property type="project" value="UniProtKB-UniRule"/>
</dbReference>
<evidence type="ECO:0000259" key="14">
    <source>
        <dbReference type="SMART" id="SM01193"/>
    </source>
</evidence>
<dbReference type="GO" id="GO:0000287">
    <property type="term" value="F:magnesium ion binding"/>
    <property type="evidence" value="ECO:0007669"/>
    <property type="project" value="UniProtKB-UniRule"/>
</dbReference>
<dbReference type="SFLD" id="SFLDG00178">
    <property type="entry name" value="enolase"/>
    <property type="match status" value="1"/>
</dbReference>
<organism evidence="15 16">
    <name type="scientific">Tunturiibacter lichenicola</name>
    <dbReference type="NCBI Taxonomy" id="2051959"/>
    <lineage>
        <taxon>Bacteria</taxon>
        <taxon>Pseudomonadati</taxon>
        <taxon>Acidobacteriota</taxon>
        <taxon>Terriglobia</taxon>
        <taxon>Terriglobales</taxon>
        <taxon>Acidobacteriaceae</taxon>
        <taxon>Tunturiibacter</taxon>
    </lineage>
</organism>
<dbReference type="FunFam" id="3.20.20.120:FF:000001">
    <property type="entry name" value="Enolase"/>
    <property type="match status" value="1"/>
</dbReference>
<feature type="binding site" evidence="12">
    <location>
        <position position="421"/>
    </location>
    <ligand>
        <name>(2R)-2-phosphoglycerate</name>
        <dbReference type="ChEBI" id="CHEBI:58289"/>
    </ligand>
</feature>
<dbReference type="GO" id="GO:0005576">
    <property type="term" value="C:extracellular region"/>
    <property type="evidence" value="ECO:0007669"/>
    <property type="project" value="UniProtKB-SubCell"/>
</dbReference>
<reference evidence="15 16" key="1">
    <citation type="submission" date="2020-07" db="EMBL/GenBank/DDBJ databases">
        <title>Genomic Encyclopedia of Type Strains, Phase IV (KMG-V): Genome sequencing to study the core and pangenomes of soil and plant-associated prokaryotes.</title>
        <authorList>
            <person name="Whitman W."/>
        </authorList>
    </citation>
    <scope>NUCLEOTIDE SEQUENCE [LARGE SCALE GENOMIC DNA]</scope>
    <source>
        <strain evidence="15 16">M8UP30</strain>
    </source>
</reference>
<keyword evidence="5 12" id="KW-0963">Cytoplasm</keyword>
<name>A0A7Y9NNX6_9BACT</name>
<dbReference type="SFLD" id="SFLDF00002">
    <property type="entry name" value="enolase"/>
    <property type="match status" value="1"/>
</dbReference>
<comment type="subcellular location">
    <subcellularLocation>
        <location evidence="12">Cytoplasm</location>
    </subcellularLocation>
    <subcellularLocation>
        <location evidence="12">Secreted</location>
    </subcellularLocation>
    <subcellularLocation>
        <location evidence="12">Cell surface</location>
    </subcellularLocation>
    <text evidence="12">Fractions of enolase are present in both the cytoplasm and on the cell surface.</text>
</comment>
<dbReference type="SUPFAM" id="SSF51604">
    <property type="entry name" value="Enolase C-terminal domain-like"/>
    <property type="match status" value="1"/>
</dbReference>
<feature type="domain" description="Enolase C-terminal TIM barrel" evidence="13">
    <location>
        <begin position="191"/>
        <end position="480"/>
    </location>
</feature>
<sequence length="482" mass="52089">MSPSDAKLVESITLAGGSTLPVDRRPKLNERLNHRIVAQHSAAPSQSNFRSNMTEIVSIHAREILDSRGNPTVEADVLLDSGAKGRAAVPSGASTGEHEAVELRDGDKEHYLGKGVLQAVENVETILGPELTGMDASNQRLIDATMINIDGTENKSKLGANAILAVSMAVARASAEALKLPLYRYLGGVNACLLPTPMMNILNGGSHADSNVDFQEFMVMPVGAETFSDALRWGTEVFHTLKGVLKKKGYNTAVGDEGGFAPSLKSNDEALDLILEAIQLAGYTAGEDISIALDPASSEFYNKESGKYVFKKSDKRELSSEEMTAFWENWVNKYPIISIEDGLAEDDWAGWAHLTKVLGDKVQLVGDDLFVTNTQRLQQGIEQKVANSILIKVNQIGTVSETLEAIELARRFGYTSIISHRSGETEDTFIADLAVGTGAGQIKTGSASRTDRIAKYNQLLRIEEELGQSAEFLGIESVNFGE</sequence>
<keyword evidence="8 12" id="KW-0460">Magnesium</keyword>
<dbReference type="Gene3D" id="3.20.20.120">
    <property type="entry name" value="Enolase-like C-terminal domain"/>
    <property type="match status" value="1"/>
</dbReference>
<evidence type="ECO:0000256" key="7">
    <source>
        <dbReference type="ARBA" id="ARBA00022723"/>
    </source>
</evidence>
<evidence type="ECO:0000256" key="3">
    <source>
        <dbReference type="ARBA" id="ARBA00012058"/>
    </source>
</evidence>
<dbReference type="EMBL" id="JACCCV010000002">
    <property type="protein sequence ID" value="NYF52283.1"/>
    <property type="molecule type" value="Genomic_DNA"/>
</dbReference>
<dbReference type="Pfam" id="PF00113">
    <property type="entry name" value="Enolase_C"/>
    <property type="match status" value="1"/>
</dbReference>
<feature type="binding site" evidence="12">
    <location>
        <position position="215"/>
    </location>
    <ligand>
        <name>(2R)-2-phosphoglycerate</name>
        <dbReference type="ChEBI" id="CHEBI:58289"/>
    </ligand>
</feature>
<dbReference type="InterPro" id="IPR020811">
    <property type="entry name" value="Enolase_N"/>
</dbReference>
<feature type="binding site" evidence="12">
    <location>
        <position position="422"/>
    </location>
    <ligand>
        <name>(2R)-2-phosphoglycerate</name>
        <dbReference type="ChEBI" id="CHEBI:58289"/>
    </ligand>
</feature>
<dbReference type="GO" id="GO:0000015">
    <property type="term" value="C:phosphopyruvate hydratase complex"/>
    <property type="evidence" value="ECO:0007669"/>
    <property type="project" value="InterPro"/>
</dbReference>
<dbReference type="PRINTS" id="PR00148">
    <property type="entry name" value="ENOLASE"/>
</dbReference>
<comment type="catalytic activity">
    <reaction evidence="12">
        <text>(2R)-2-phosphoglycerate = phosphoenolpyruvate + H2O</text>
        <dbReference type="Rhea" id="RHEA:10164"/>
        <dbReference type="ChEBI" id="CHEBI:15377"/>
        <dbReference type="ChEBI" id="CHEBI:58289"/>
        <dbReference type="ChEBI" id="CHEBI:58702"/>
        <dbReference type="EC" id="4.2.1.11"/>
    </reaction>
</comment>
<dbReference type="InterPro" id="IPR020810">
    <property type="entry name" value="Enolase_C"/>
</dbReference>
<proteinExistence type="inferred from homology"/>
<evidence type="ECO:0000256" key="10">
    <source>
        <dbReference type="ARBA" id="ARBA00023239"/>
    </source>
</evidence>
<dbReference type="InterPro" id="IPR036849">
    <property type="entry name" value="Enolase-like_C_sf"/>
</dbReference>
<evidence type="ECO:0000256" key="6">
    <source>
        <dbReference type="ARBA" id="ARBA00022525"/>
    </source>
</evidence>
<comment type="pathway">
    <text evidence="1 12">Carbohydrate degradation; glycolysis; pyruvate from D-glyceraldehyde 3-phosphate: step 4/5.</text>
</comment>